<evidence type="ECO:0000313" key="3">
    <source>
        <dbReference type="Proteomes" id="UP001642360"/>
    </source>
</evidence>
<keyword evidence="3" id="KW-1185">Reference proteome</keyword>
<accession>A0ABC8TML7</accession>
<feature type="compositionally biased region" description="Basic residues" evidence="1">
    <location>
        <begin position="1"/>
        <end position="10"/>
    </location>
</feature>
<sequence>QNIMTKKYRPKVVDTSEKMKRKKSCNDPPSDSSAKKKCNHPPSIDPSSRVNPTSTNPIDPTVDPPSTNCDPSFNTPSSSNPIYNEDISFFNKNCKHWYEKVLLL</sequence>
<feature type="non-terminal residue" evidence="2">
    <location>
        <position position="1"/>
    </location>
</feature>
<dbReference type="AlphaFoldDB" id="A0ABC8TML7"/>
<organism evidence="2 3">
    <name type="scientific">Ilex paraguariensis</name>
    <name type="common">yerba mate</name>
    <dbReference type="NCBI Taxonomy" id="185542"/>
    <lineage>
        <taxon>Eukaryota</taxon>
        <taxon>Viridiplantae</taxon>
        <taxon>Streptophyta</taxon>
        <taxon>Embryophyta</taxon>
        <taxon>Tracheophyta</taxon>
        <taxon>Spermatophyta</taxon>
        <taxon>Magnoliopsida</taxon>
        <taxon>eudicotyledons</taxon>
        <taxon>Gunneridae</taxon>
        <taxon>Pentapetalae</taxon>
        <taxon>asterids</taxon>
        <taxon>campanulids</taxon>
        <taxon>Aquifoliales</taxon>
        <taxon>Aquifoliaceae</taxon>
        <taxon>Ilex</taxon>
    </lineage>
</organism>
<evidence type="ECO:0000256" key="1">
    <source>
        <dbReference type="SAM" id="MobiDB-lite"/>
    </source>
</evidence>
<feature type="compositionally biased region" description="Polar residues" evidence="1">
    <location>
        <begin position="45"/>
        <end position="81"/>
    </location>
</feature>
<feature type="region of interest" description="Disordered" evidence="1">
    <location>
        <begin position="1"/>
        <end position="81"/>
    </location>
</feature>
<dbReference type="EMBL" id="CAUOFW020005502">
    <property type="protein sequence ID" value="CAK9170433.1"/>
    <property type="molecule type" value="Genomic_DNA"/>
</dbReference>
<protein>
    <submittedName>
        <fullName evidence="2">Uncharacterized protein</fullName>
    </submittedName>
</protein>
<gene>
    <name evidence="2" type="ORF">ILEXP_LOCUS39929</name>
</gene>
<name>A0ABC8TML7_9AQUA</name>
<evidence type="ECO:0000313" key="2">
    <source>
        <dbReference type="EMBL" id="CAK9170433.1"/>
    </source>
</evidence>
<comment type="caution">
    <text evidence="2">The sequence shown here is derived from an EMBL/GenBank/DDBJ whole genome shotgun (WGS) entry which is preliminary data.</text>
</comment>
<dbReference type="Proteomes" id="UP001642360">
    <property type="component" value="Unassembled WGS sequence"/>
</dbReference>
<proteinExistence type="predicted"/>
<reference evidence="2 3" key="1">
    <citation type="submission" date="2024-02" db="EMBL/GenBank/DDBJ databases">
        <authorList>
            <person name="Vignale AGUSTIN F."/>
            <person name="Sosa J E."/>
            <person name="Modenutti C."/>
        </authorList>
    </citation>
    <scope>NUCLEOTIDE SEQUENCE [LARGE SCALE GENOMIC DNA]</scope>
</reference>